<evidence type="ECO:0000313" key="1">
    <source>
        <dbReference type="EMBL" id="KFB00238.1"/>
    </source>
</evidence>
<gene>
    <name evidence="1" type="ORF">IA57_12530</name>
</gene>
<proteinExistence type="predicted"/>
<name>A0A084THQ2_9FLAO</name>
<keyword evidence="2" id="KW-1185">Reference proteome</keyword>
<evidence type="ECO:0000313" key="2">
    <source>
        <dbReference type="Proteomes" id="UP000028521"/>
    </source>
</evidence>
<dbReference type="AlphaFoldDB" id="A0A084THQ2"/>
<dbReference type="OrthoDB" id="1144359at2"/>
<reference evidence="1 2" key="1">
    <citation type="journal article" date="2014" name="Genome Announc.">
        <title>Draft Genome Sequence of the Algicidal Bacterium Mangrovimonas yunxiaonensis Strain LY01.</title>
        <authorList>
            <person name="Li Y."/>
            <person name="Zhu H."/>
            <person name="Li C."/>
            <person name="Zhang H."/>
            <person name="Chen Z."/>
            <person name="Zheng W."/>
            <person name="Xu H."/>
            <person name="Zheng T."/>
        </authorList>
    </citation>
    <scope>NUCLEOTIDE SEQUENCE [LARGE SCALE GENOMIC DNA]</scope>
    <source>
        <strain evidence="1 2">LY01</strain>
    </source>
</reference>
<evidence type="ECO:0008006" key="3">
    <source>
        <dbReference type="Google" id="ProtNLM"/>
    </source>
</evidence>
<organism evidence="1 2">
    <name type="scientific">Mangrovimonas yunxiaonensis</name>
    <dbReference type="NCBI Taxonomy" id="1197477"/>
    <lineage>
        <taxon>Bacteria</taxon>
        <taxon>Pseudomonadati</taxon>
        <taxon>Bacteroidota</taxon>
        <taxon>Flavobacteriia</taxon>
        <taxon>Flavobacteriales</taxon>
        <taxon>Flavobacteriaceae</taxon>
        <taxon>Mangrovimonas</taxon>
    </lineage>
</organism>
<dbReference type="Proteomes" id="UP000028521">
    <property type="component" value="Unassembled WGS sequence"/>
</dbReference>
<dbReference type="EMBL" id="JPFK01000009">
    <property type="protein sequence ID" value="KFB00238.1"/>
    <property type="molecule type" value="Genomic_DNA"/>
</dbReference>
<dbReference type="eggNOG" id="ENOG5032YHX">
    <property type="taxonomic scope" value="Bacteria"/>
</dbReference>
<dbReference type="STRING" id="1197477.IA57_12530"/>
<accession>A0A084THQ2</accession>
<protein>
    <recommendedName>
        <fullName evidence="3">STAS/SEC14 domain-containing protein</fullName>
    </recommendedName>
</protein>
<dbReference type="RefSeq" id="WP_051881066.1">
    <property type="nucleotide sequence ID" value="NZ_BMET01000003.1"/>
</dbReference>
<comment type="caution">
    <text evidence="1">The sequence shown here is derived from an EMBL/GenBank/DDBJ whole genome shotgun (WGS) entry which is preliminary data.</text>
</comment>
<reference evidence="2" key="2">
    <citation type="submission" date="2014-07" db="EMBL/GenBank/DDBJ databases">
        <title>Genome sequence of Mangrovimonas yunxiaonensis.</title>
        <authorList>
            <person name="Li Y."/>
            <person name="Zheng T."/>
        </authorList>
    </citation>
    <scope>NUCLEOTIDE SEQUENCE [LARGE SCALE GENOMIC DNA]</scope>
    <source>
        <strain evidence="2">LY01</strain>
    </source>
</reference>
<sequence>MGQTFTFDFGEITLYPSCMLTILKEGVVVVDELTDELITIAQGFYKQKPFVYISQRNHAYTIDPKVYLKVSKMENLMGFAAVMSNPTVIDNTDVEKLFLNSIPFEIFDKLEDAMHWADHVIKHQSKL</sequence>